<feature type="non-terminal residue" evidence="3">
    <location>
        <position position="1"/>
    </location>
</feature>
<feature type="region of interest" description="Disordered" evidence="1">
    <location>
        <begin position="363"/>
        <end position="385"/>
    </location>
</feature>
<gene>
    <name evidence="2" type="ORF">F8388_021235</name>
    <name evidence="3" type="ORF">G4B88_021089</name>
</gene>
<feature type="compositionally biased region" description="Basic and acidic residues" evidence="1">
    <location>
        <begin position="2710"/>
        <end position="2743"/>
    </location>
</feature>
<evidence type="ECO:0000256" key="1">
    <source>
        <dbReference type="SAM" id="MobiDB-lite"/>
    </source>
</evidence>
<feature type="compositionally biased region" description="Basic and acidic residues" evidence="1">
    <location>
        <begin position="783"/>
        <end position="796"/>
    </location>
</feature>
<feature type="region of interest" description="Disordered" evidence="1">
    <location>
        <begin position="2520"/>
        <end position="2605"/>
    </location>
</feature>
<feature type="compositionally biased region" description="Basic and acidic residues" evidence="1">
    <location>
        <begin position="2054"/>
        <end position="2064"/>
    </location>
</feature>
<feature type="compositionally biased region" description="Basic and acidic residues" evidence="1">
    <location>
        <begin position="2693"/>
        <end position="2703"/>
    </location>
</feature>
<dbReference type="Proteomes" id="UP000583929">
    <property type="component" value="Unassembled WGS sequence"/>
</dbReference>
<accession>A0A7J6HY12</accession>
<evidence type="ECO:0000313" key="4">
    <source>
        <dbReference type="Proteomes" id="UP000525078"/>
    </source>
</evidence>
<feature type="compositionally biased region" description="Basic and acidic residues" evidence="1">
    <location>
        <begin position="1892"/>
        <end position="1904"/>
    </location>
</feature>
<feature type="compositionally biased region" description="Polar residues" evidence="1">
    <location>
        <begin position="161"/>
        <end position="173"/>
    </location>
</feature>
<reference evidence="4 5" key="1">
    <citation type="journal article" date="2020" name="bioRxiv">
        <title>Sequence and annotation of 42 cannabis genomes reveals extensive copy number variation in cannabinoid synthesis and pathogen resistance genes.</title>
        <authorList>
            <person name="Mckernan K.J."/>
            <person name="Helbert Y."/>
            <person name="Kane L.T."/>
            <person name="Ebling H."/>
            <person name="Zhang L."/>
            <person name="Liu B."/>
            <person name="Eaton Z."/>
            <person name="Mclaughlin S."/>
            <person name="Kingan S."/>
            <person name="Baybayan P."/>
            <person name="Concepcion G."/>
            <person name="Jordan M."/>
            <person name="Riva A."/>
            <person name="Barbazuk W."/>
            <person name="Harkins T."/>
        </authorList>
    </citation>
    <scope>NUCLEOTIDE SEQUENCE [LARGE SCALE GENOMIC DNA]</scope>
    <source>
        <strain evidence="4 5">cv. Jamaican Lion 4</strain>
        <strain evidence="3">Father</strain>
        <strain evidence="2">Mother</strain>
        <tissue evidence="3">Leaf</tissue>
    </source>
</reference>
<feature type="region of interest" description="Disordered" evidence="1">
    <location>
        <begin position="1090"/>
        <end position="1112"/>
    </location>
</feature>
<sequence>IVEELETARASESAPCETKDDVEEFVGASLVNIEDEKANNKELDLTDSLKEENKVDDTSSTKVVEVEVENNVTTTERGMKVVSSSEEDKEALQKDEAVEKLDNFLHVMHEESETQPASEDVTSASCTEVEGLIEDKEALQKDEAVEKLDNLLHVMHEESETQPANEDVTSVSRTEVEGSIENLKETSKAEDGVKGFVSASLVNIDHKAIDKDLDLVDVLKGENKVDDTSSAEVVEVKVENNVTTTERGIEVALTSEEDKEAAQKDGGGEKLDNLLHVTHEKGETQPAKEDITSVTCTEVEGVIEDLKETSKTEIMEEKETMDNAIDTEVLETPSMGPKTNEQALRELDNVEDLHPNLIDTKTTKESKETQVTTEVETAPPSMERNEQILYDQRTTELSSSSLLEEKEVLEESSKNIDKGEDMCLALKEQNEVTDLVEDVKAKILEDSATPTEEKVAGENSQETKPVVHGFDSISTEILNDKTSLREVKSDNEDKEVINHDNVIEEERLENNVDVESQAVSILPKILHEEAKPDIEKHVISYNDVPEEENNIETNVQSDSVSFGTVSGETTLKEGLDDDEEEAKSYYIAHSTTTASEETSLQEVRLDNSEQVKGCETAPDENNLPNNVDVNVQDDCISNKIMNEEASMNEGEPNMEEDVKSFDIAPEDNRLITTVTSEVQSISDIESKDSCLKEVTQEQEGHVNGSSVALQENILPRNVDLGVQEGFVSTKIVDERTSLKEDEVNMEEDVKSFNIAPEEKSPVIVDTSEVQYVSVSDEIESEDPYLKESTQEHEEQVKGSTAILEENSPPINVYLCVQDDSISNKIGSQETSLKEDEPNMEEDVKSFDIASEEKCLVTDVASEVQTFFVSTDTESSGSFLKETIQEKEEQLNDSNNALEENSPATNVDLDVQDDFVATKIVKEGTSLKEDKPIMEKDVKDFDISPEEKCLVTTLTSEVHSVLGSAEIESEDSHLKKAIQEHGDHVNCSNTALEENSPPGNGVEPNKEEHGITLEGKSLACNIEVQSDSPSPEILNEEKKLKEELDNKEEDRTYNDVPTEKGLDNIEIGAISDIANSVACLEVEVVQNLEETSKAEKKEEEAKNLNSTTDPEKNEIAEELKTARASESVPCNIKEDVEGFVGASLVNIEDQKAIDKKLDPVDALKEENKVDDNCSTKLVEVEVENNVTAMERDMNVALTSEEDKEAAQKDEAGEKLDNLLHVMHEESETQSANEDVTSVTCTEVEGVIEDLKETSNSENREDIEVQSNFVSAGVESVVACSKEVKQDHEKHVKSSTIASEEKDLTESVDIDLQHDFVSTEIVNVETSVKEYELGDKELVKTTDIIPENEGSISNVDVDVVSGGNESGKNFFDENKARNEENIKTFGVNEGLGTEETRLKEVDQDDAVDQNDKGQVNNFDVAPEEKGVASNVGGDVQNKENSDLEDIKEKIPTITSECVQNIEKEVKEITPFEKLLDGLPKDNLQDSSTVLSKETEPMITEANETPEETTTDKTECEIAKLPITAPAREDGFLQKEVDRTLEPCDTEQEVANEDSQMQMDRELDITSEITSDKINTTSEDVVIAKREVIKDLESLQEKEQSVKIFNVKETGDSSESSLNTEGVHTLLDLEANNTRTDELPRNQNLEPGDLNEMLSYTFESVHKDQAEETLPLTKKSEVLGENTEDTKEISRKLEPTLMVDDNVNETQSTEEIITTKVHEGIYKANKTENTKEEIIDGKSNLEEFYPEPNDDEKVFKNLEPGDLDEMLLYSSESVHKDQTEETLTLTKKSETLGEHSEHTKVTSREVEPTLMVGNYVGETQSTDKIITTEVHEGVDKDIKSEKTKEQIIDGKSDLREFHLESNEDERVFKETCSDPIITEFLKATDSKKNTSSVDSHTEENTTKKDETLVTNPPDEESINRQTCIALPEEKIEEEIKEEVGNGLDKSDILTVKKPMEMTSMEEAQQVDGPANAFDNEPEERNLEFPKSECSIPDKVETMKLEERSYDLESQHSKQKDMEIEDIVEENLNVNDVEEAKLYAAIGDVDTIKPILEGENLDTDKIREDEIKNGQSLEEGMPEEQLQAPSSTLLPKHQKHETEIETTIKTNEDVITESDMQSSDSIEEETPLTKGEHSVPEPHEVAEERLRTDESKEDIKAAPETLPEYNNQESTRAVGEDEVTCPISTEQVEEVLSSALLTKEPEPIATEAVKKTEQDSTRELGILDNEVNDSLAKDGGEETYLKKELKDFKVEEEIVEIPSTVLNGDESITNQAISDVISNDQLQIPLSEEQENDTTTTFKDADEEDKKALNILDSEDIKDSRALETGEVTCLQENPREIKIVDVMGSNETEDKNKGASQIVHETNLKRTEAQPEEKIIKCSEEIAEVELVQEESTTVVEVITKEDEEKCSQKETREFLVSVSTVEEITESTERESKEDSLNKEVINREISNDQPLPVDKDELITDQAGPAGISTEQLQKSSSSTLIPNEHKHEAVAIVTNIEEDEEVLKDYGVKKTVEEICFDKEQPKKIQVSESESWIHAGDDIQGSLNEETKKESETHKEVPKTEPRETEEEKGNAEPIRAAMEAPTLDIGEREIASDFISEGTQSHESLTTIENVEIFENHLKLATTDLTNEENQRETITEAEKNKSKVILDKEALTSIELSHKKESLIVEEAQSTHETCKDQTPKEADKAEIRAEKITTSDKDSPPILPELVKETSQRVESKDIKTRNETWAGDREIKDEQCGKEKEAVVSLSELIQSSTEEKTQVVEHLSKEKEPKSSKEVEHSQIHEEDDEEEEEEHEDEDHPDAPILVHASKDIDAKAARKKSQGIFSGVGSKVKHSISKVKKVITGKSSHSTTTTTKTQPSSS</sequence>
<feature type="compositionally biased region" description="Low complexity" evidence="1">
    <location>
        <begin position="2851"/>
        <end position="2866"/>
    </location>
</feature>
<feature type="region of interest" description="Disordered" evidence="1">
    <location>
        <begin position="2693"/>
        <end position="2743"/>
    </location>
</feature>
<organism evidence="3 5">
    <name type="scientific">Cannabis sativa</name>
    <name type="common">Hemp</name>
    <name type="synonym">Marijuana</name>
    <dbReference type="NCBI Taxonomy" id="3483"/>
    <lineage>
        <taxon>Eukaryota</taxon>
        <taxon>Viridiplantae</taxon>
        <taxon>Streptophyta</taxon>
        <taxon>Embryophyta</taxon>
        <taxon>Tracheophyta</taxon>
        <taxon>Spermatophyta</taxon>
        <taxon>Magnoliopsida</taxon>
        <taxon>eudicotyledons</taxon>
        <taxon>Gunneridae</taxon>
        <taxon>Pentapetalae</taxon>
        <taxon>rosids</taxon>
        <taxon>fabids</taxon>
        <taxon>Rosales</taxon>
        <taxon>Cannabaceae</taxon>
        <taxon>Cannabis</taxon>
    </lineage>
</organism>
<dbReference type="EMBL" id="JAATIQ010000020">
    <property type="protein sequence ID" value="KAF4399875.1"/>
    <property type="molecule type" value="Genomic_DNA"/>
</dbReference>
<feature type="compositionally biased region" description="Basic and acidic residues" evidence="1">
    <location>
        <begin position="1090"/>
        <end position="1101"/>
    </location>
</feature>
<evidence type="ECO:0000313" key="3">
    <source>
        <dbReference type="EMBL" id="KAF4399875.1"/>
    </source>
</evidence>
<feature type="compositionally biased region" description="Basic and acidic residues" evidence="1">
    <location>
        <begin position="2425"/>
        <end position="2445"/>
    </location>
</feature>
<evidence type="ECO:0008006" key="6">
    <source>
        <dbReference type="Google" id="ProtNLM"/>
    </source>
</evidence>
<feature type="region of interest" description="Disordered" evidence="1">
    <location>
        <begin position="317"/>
        <end position="338"/>
    </location>
</feature>
<dbReference type="PANTHER" id="PTHR35511">
    <property type="entry name" value="A-KINASE ANCHOR-LIKE PROTEIN"/>
    <property type="match status" value="1"/>
</dbReference>
<feature type="compositionally biased region" description="Basic and acidic residues" evidence="1">
    <location>
        <begin position="2126"/>
        <end position="2153"/>
    </location>
</feature>
<evidence type="ECO:0000313" key="2">
    <source>
        <dbReference type="EMBL" id="KAF4381607.1"/>
    </source>
</evidence>
<comment type="caution">
    <text evidence="3">The sequence shown here is derived from an EMBL/GenBank/DDBJ whole genome shotgun (WGS) entry which is preliminary data.</text>
</comment>
<feature type="compositionally biased region" description="Basic and acidic residues" evidence="1">
    <location>
        <begin position="1975"/>
        <end position="1984"/>
    </location>
</feature>
<dbReference type="Proteomes" id="UP000525078">
    <property type="component" value="Unassembled WGS sequence"/>
</dbReference>
<evidence type="ECO:0000313" key="5">
    <source>
        <dbReference type="Proteomes" id="UP000583929"/>
    </source>
</evidence>
<feature type="compositionally biased region" description="Basic and acidic residues" evidence="1">
    <location>
        <begin position="2546"/>
        <end position="2572"/>
    </location>
</feature>
<feature type="compositionally biased region" description="Basic and acidic residues" evidence="1">
    <location>
        <begin position="2759"/>
        <end position="2787"/>
    </location>
</feature>
<feature type="region of interest" description="Disordered" evidence="1">
    <location>
        <begin position="1882"/>
        <end position="1915"/>
    </location>
</feature>
<feature type="compositionally biased region" description="Polar residues" evidence="1">
    <location>
        <begin position="2468"/>
        <end position="2481"/>
    </location>
</feature>
<feature type="region of interest" description="Disordered" evidence="1">
    <location>
        <begin position="776"/>
        <end position="803"/>
    </location>
</feature>
<feature type="region of interest" description="Disordered" evidence="1">
    <location>
        <begin position="1957"/>
        <end position="1984"/>
    </location>
</feature>
<feature type="region of interest" description="Disordered" evidence="1">
    <location>
        <begin position="1"/>
        <end position="20"/>
    </location>
</feature>
<proteinExistence type="predicted"/>
<keyword evidence="5" id="KW-1185">Reference proteome</keyword>
<name>A0A7J6HY12_CANSA</name>
<protein>
    <recommendedName>
        <fullName evidence="6">Titin-like</fullName>
    </recommendedName>
</protein>
<feature type="region of interest" description="Disordered" evidence="1">
    <location>
        <begin position="156"/>
        <end position="187"/>
    </location>
</feature>
<dbReference type="EMBL" id="JAATIP010000060">
    <property type="protein sequence ID" value="KAF4381607.1"/>
    <property type="molecule type" value="Genomic_DNA"/>
</dbReference>
<feature type="region of interest" description="Disordered" evidence="1">
    <location>
        <begin position="2755"/>
        <end position="2866"/>
    </location>
</feature>
<feature type="compositionally biased region" description="Acidic residues" evidence="1">
    <location>
        <begin position="2788"/>
        <end position="2803"/>
    </location>
</feature>
<feature type="compositionally biased region" description="Basic residues" evidence="1">
    <location>
        <begin position="2835"/>
        <end position="2847"/>
    </location>
</feature>
<feature type="region of interest" description="Disordered" evidence="1">
    <location>
        <begin position="2417"/>
        <end position="2485"/>
    </location>
</feature>
<feature type="region of interest" description="Disordered" evidence="1">
    <location>
        <begin position="2051"/>
        <end position="2175"/>
    </location>
</feature>
<dbReference type="PANTHER" id="PTHR35511:SF2">
    <property type="entry name" value="A-KINASE ANCHOR-LIKE PROTEIN"/>
    <property type="match status" value="1"/>
</dbReference>